<dbReference type="PROSITE" id="PS51257">
    <property type="entry name" value="PROKAR_LIPOPROTEIN"/>
    <property type="match status" value="1"/>
</dbReference>
<evidence type="ECO:0000256" key="7">
    <source>
        <dbReference type="SAM" id="MobiDB-lite"/>
    </source>
</evidence>
<dbReference type="Gene3D" id="3.40.190.10">
    <property type="entry name" value="Periplasmic binding protein-like II"/>
    <property type="match status" value="2"/>
</dbReference>
<dbReference type="Pfam" id="PF13416">
    <property type="entry name" value="SBP_bac_8"/>
    <property type="match status" value="1"/>
</dbReference>
<feature type="region of interest" description="Disordered" evidence="7">
    <location>
        <begin position="24"/>
        <end position="55"/>
    </location>
</feature>
<organism evidence="8 9">
    <name type="scientific">Pontibacillus chungwhensis BH030062</name>
    <dbReference type="NCBI Taxonomy" id="1385513"/>
    <lineage>
        <taxon>Bacteria</taxon>
        <taxon>Bacillati</taxon>
        <taxon>Bacillota</taxon>
        <taxon>Bacilli</taxon>
        <taxon>Bacillales</taxon>
        <taxon>Bacillaceae</taxon>
        <taxon>Pontibacillus</taxon>
    </lineage>
</organism>
<evidence type="ECO:0000256" key="5">
    <source>
        <dbReference type="ARBA" id="ARBA00030303"/>
    </source>
</evidence>
<protein>
    <recommendedName>
        <fullName evidence="5 6">Maltodextrin-binding protein</fullName>
    </recommendedName>
</protein>
<evidence type="ECO:0000256" key="3">
    <source>
        <dbReference type="ARBA" id="ARBA00022597"/>
    </source>
</evidence>
<dbReference type="InterPro" id="IPR006060">
    <property type="entry name" value="Maltose/Cyclodextrin-bd"/>
</dbReference>
<proteinExistence type="inferred from homology"/>
<dbReference type="GO" id="GO:0042956">
    <property type="term" value="P:maltodextrin transmembrane transport"/>
    <property type="evidence" value="ECO:0007669"/>
    <property type="project" value="TreeGrafter"/>
</dbReference>
<name>A0A0A2UR28_9BACI</name>
<keyword evidence="6" id="KW-1003">Cell membrane</keyword>
<keyword evidence="2 6" id="KW-0813">Transport</keyword>
<reference evidence="8 9" key="1">
    <citation type="submission" date="2013-08" db="EMBL/GenBank/DDBJ databases">
        <title>Genome of Pontibacillus chungwhensis.</title>
        <authorList>
            <person name="Wang Q."/>
            <person name="Wang G."/>
        </authorList>
    </citation>
    <scope>NUCLEOTIDE SEQUENCE [LARGE SCALE GENOMIC DNA]</scope>
    <source>
        <strain evidence="8 9">BH030062</strain>
    </source>
</reference>
<evidence type="ECO:0000256" key="6">
    <source>
        <dbReference type="RuleBase" id="RU365005"/>
    </source>
</evidence>
<evidence type="ECO:0000256" key="2">
    <source>
        <dbReference type="ARBA" id="ARBA00022448"/>
    </source>
</evidence>
<feature type="signal peptide" evidence="6">
    <location>
        <begin position="1"/>
        <end position="19"/>
    </location>
</feature>
<dbReference type="PANTHER" id="PTHR30061:SF50">
    <property type="entry name" value="MALTOSE_MALTODEXTRIN-BINDING PERIPLASMIC PROTEIN"/>
    <property type="match status" value="1"/>
</dbReference>
<dbReference type="STRING" id="1385513.N780_03555"/>
<keyword evidence="9" id="KW-1185">Reference proteome</keyword>
<comment type="caution">
    <text evidence="8">The sequence shown here is derived from an EMBL/GenBank/DDBJ whole genome shotgun (WGS) entry which is preliminary data.</text>
</comment>
<dbReference type="PROSITE" id="PS01037">
    <property type="entry name" value="SBP_BACTERIAL_1"/>
    <property type="match status" value="1"/>
</dbReference>
<comment type="similarity">
    <text evidence="1 6">Belongs to the bacterial solute-binding protein 1 family.</text>
</comment>
<dbReference type="PRINTS" id="PR00181">
    <property type="entry name" value="MALTOSEBP"/>
</dbReference>
<evidence type="ECO:0000313" key="8">
    <source>
        <dbReference type="EMBL" id="KGP90757.1"/>
    </source>
</evidence>
<sequence>MKKFLMLLLAMVLSVGVLAACSGDNSSDGGDSTDETAEGGSGDGGESSDGESGKPDTLTLWVNDDDKQVEAIKTITDKYTEETGINIEMTRINMTDQVEKLDLDGPTGNGPDLFFQPHDRLGNLVVRGLAEPVDLGDAKDGYTDTAISAMTYDGDIWGAPAVIETYGLFYNKSLVDKAPETMDELMAIAKEQTSGGSYGFLGELNNFYFAYPFFAGPGGYVFGKEDGTYDTSDIGLANEGAVKGAENIQTFFEEGYIPKEVSPDIMNGLFNDGKAAVVMTGPWARPGYEEALGDDLGAAPLPKVDGEHMQSFVGVKAWMLSSFSENKEWATDLMTFMTNEENAMTYYEMAGEIPPRTALLEDSSIVEDPITAAFAEQTNYGEPMPSVPAMQQVWEPAGNALQFLAQGDDPKAVMEETVQIIKDQIAASGQ</sequence>
<evidence type="ECO:0000313" key="9">
    <source>
        <dbReference type="Proteomes" id="UP000030153"/>
    </source>
</evidence>
<comment type="subcellular location">
    <subcellularLocation>
        <location evidence="6">Cell membrane</location>
        <topology evidence="6">Lipid-anchor</topology>
    </subcellularLocation>
</comment>
<dbReference type="GO" id="GO:0015768">
    <property type="term" value="P:maltose transport"/>
    <property type="evidence" value="ECO:0007669"/>
    <property type="project" value="TreeGrafter"/>
</dbReference>
<dbReference type="SUPFAM" id="SSF53850">
    <property type="entry name" value="Periplasmic binding protein-like II"/>
    <property type="match status" value="1"/>
</dbReference>
<dbReference type="eggNOG" id="COG2182">
    <property type="taxonomic scope" value="Bacteria"/>
</dbReference>
<evidence type="ECO:0000256" key="1">
    <source>
        <dbReference type="ARBA" id="ARBA00008520"/>
    </source>
</evidence>
<dbReference type="GO" id="GO:0015144">
    <property type="term" value="F:carbohydrate transmembrane transporter activity"/>
    <property type="evidence" value="ECO:0007669"/>
    <property type="project" value="InterPro"/>
</dbReference>
<dbReference type="GO" id="GO:1901982">
    <property type="term" value="F:maltose binding"/>
    <property type="evidence" value="ECO:0007669"/>
    <property type="project" value="TreeGrafter"/>
</dbReference>
<dbReference type="GO" id="GO:0055052">
    <property type="term" value="C:ATP-binding cassette (ABC) transporter complex, substrate-binding subunit-containing"/>
    <property type="evidence" value="ECO:0007669"/>
    <property type="project" value="TreeGrafter"/>
</dbReference>
<keyword evidence="6" id="KW-0449">Lipoprotein</keyword>
<accession>A0A0A2UR28</accession>
<dbReference type="OrthoDB" id="9766758at2"/>
<dbReference type="PANTHER" id="PTHR30061">
    <property type="entry name" value="MALTOSE-BINDING PERIPLASMIC PROTEIN"/>
    <property type="match status" value="1"/>
</dbReference>
<dbReference type="InterPro" id="IPR006059">
    <property type="entry name" value="SBP"/>
</dbReference>
<feature type="chain" id="PRO_5013431739" description="Maltodextrin-binding protein" evidence="6">
    <location>
        <begin position="20"/>
        <end position="430"/>
    </location>
</feature>
<dbReference type="AlphaFoldDB" id="A0A0A2UR28"/>
<dbReference type="Proteomes" id="UP000030153">
    <property type="component" value="Unassembled WGS sequence"/>
</dbReference>
<dbReference type="RefSeq" id="WP_036784996.1">
    <property type="nucleotide sequence ID" value="NZ_AVBG01000010.1"/>
</dbReference>
<keyword evidence="3 6" id="KW-0762">Sugar transport</keyword>
<keyword evidence="4 6" id="KW-0732">Signal</keyword>
<dbReference type="InterPro" id="IPR006061">
    <property type="entry name" value="SBP_1_CS"/>
</dbReference>
<keyword evidence="6" id="KW-0472">Membrane</keyword>
<evidence type="ECO:0000256" key="4">
    <source>
        <dbReference type="ARBA" id="ARBA00022729"/>
    </source>
</evidence>
<dbReference type="EMBL" id="AVBG01000010">
    <property type="protein sequence ID" value="KGP90757.1"/>
    <property type="molecule type" value="Genomic_DNA"/>
</dbReference>
<gene>
    <name evidence="8" type="ORF">N780_03555</name>
</gene>